<evidence type="ECO:0000313" key="1">
    <source>
        <dbReference type="EMBL" id="AGA30587.1"/>
    </source>
</evidence>
<keyword evidence="2" id="KW-1185">Reference proteome</keyword>
<dbReference type="EMBL" id="CP003364">
    <property type="protein sequence ID" value="AGA30587.1"/>
    <property type="molecule type" value="Genomic_DNA"/>
</dbReference>
<dbReference type="AlphaFoldDB" id="L0DMW0"/>
<reference evidence="1 2" key="1">
    <citation type="submission" date="2012-02" db="EMBL/GenBank/DDBJ databases">
        <title>Complete sequence of chromosome of Singulisphaera acidiphila DSM 18658.</title>
        <authorList>
            <consortium name="US DOE Joint Genome Institute (JGI-PGF)"/>
            <person name="Lucas S."/>
            <person name="Copeland A."/>
            <person name="Lapidus A."/>
            <person name="Glavina del Rio T."/>
            <person name="Dalin E."/>
            <person name="Tice H."/>
            <person name="Bruce D."/>
            <person name="Goodwin L."/>
            <person name="Pitluck S."/>
            <person name="Peters L."/>
            <person name="Ovchinnikova G."/>
            <person name="Chertkov O."/>
            <person name="Kyrpides N."/>
            <person name="Mavromatis K."/>
            <person name="Ivanova N."/>
            <person name="Brettin T."/>
            <person name="Detter J.C."/>
            <person name="Han C."/>
            <person name="Larimer F."/>
            <person name="Land M."/>
            <person name="Hauser L."/>
            <person name="Markowitz V."/>
            <person name="Cheng J.-F."/>
            <person name="Hugenholtz P."/>
            <person name="Woyke T."/>
            <person name="Wu D."/>
            <person name="Tindall B."/>
            <person name="Pomrenke H."/>
            <person name="Brambilla E."/>
            <person name="Klenk H.-P."/>
            <person name="Eisen J.A."/>
        </authorList>
    </citation>
    <scope>NUCLEOTIDE SEQUENCE [LARGE SCALE GENOMIC DNA]</scope>
    <source>
        <strain evidence="2">ATCC BAA-1392 / DSM 18658 / VKM B-2454 / MOB10</strain>
    </source>
</reference>
<dbReference type="Proteomes" id="UP000010798">
    <property type="component" value="Chromosome"/>
</dbReference>
<organism evidence="1 2">
    <name type="scientific">Singulisphaera acidiphila (strain ATCC BAA-1392 / DSM 18658 / VKM B-2454 / MOB10)</name>
    <dbReference type="NCBI Taxonomy" id="886293"/>
    <lineage>
        <taxon>Bacteria</taxon>
        <taxon>Pseudomonadati</taxon>
        <taxon>Planctomycetota</taxon>
        <taxon>Planctomycetia</taxon>
        <taxon>Isosphaerales</taxon>
        <taxon>Isosphaeraceae</taxon>
        <taxon>Singulisphaera</taxon>
    </lineage>
</organism>
<dbReference type="KEGG" id="saci:Sinac_6511"/>
<accession>L0DMW0</accession>
<protein>
    <submittedName>
        <fullName evidence="1">Uncharacterized protein</fullName>
    </submittedName>
</protein>
<sequence>MKPLLRWFGDPCVHLVLVGLAILHLSMNLQTDSDYGNEDAMMCNRCDRLHSVRSACPAIATVADHDRSLE</sequence>
<evidence type="ECO:0000313" key="2">
    <source>
        <dbReference type="Proteomes" id="UP000010798"/>
    </source>
</evidence>
<gene>
    <name evidence="1" type="ordered locus">Sinac_6511</name>
</gene>
<name>L0DMW0_SINAD</name>
<dbReference type="RefSeq" id="WP_015249670.1">
    <property type="nucleotide sequence ID" value="NC_019892.1"/>
</dbReference>
<dbReference type="HOGENOM" id="CLU_2755704_0_0_0"/>
<proteinExistence type="predicted"/>